<reference evidence="1 2" key="1">
    <citation type="journal article" date="2019" name="Commun. Biol.">
        <title>The bagworm genome reveals a unique fibroin gene that provides high tensile strength.</title>
        <authorList>
            <person name="Kono N."/>
            <person name="Nakamura H."/>
            <person name="Ohtoshi R."/>
            <person name="Tomita M."/>
            <person name="Numata K."/>
            <person name="Arakawa K."/>
        </authorList>
    </citation>
    <scope>NUCLEOTIDE SEQUENCE [LARGE SCALE GENOMIC DNA]</scope>
</reference>
<proteinExistence type="predicted"/>
<evidence type="ECO:0000313" key="1">
    <source>
        <dbReference type="EMBL" id="GBP59225.1"/>
    </source>
</evidence>
<evidence type="ECO:0000313" key="2">
    <source>
        <dbReference type="Proteomes" id="UP000299102"/>
    </source>
</evidence>
<name>A0A4C1XAC2_EUMVA</name>
<organism evidence="1 2">
    <name type="scientific">Eumeta variegata</name>
    <name type="common">Bagworm moth</name>
    <name type="synonym">Eumeta japonica</name>
    <dbReference type="NCBI Taxonomy" id="151549"/>
    <lineage>
        <taxon>Eukaryota</taxon>
        <taxon>Metazoa</taxon>
        <taxon>Ecdysozoa</taxon>
        <taxon>Arthropoda</taxon>
        <taxon>Hexapoda</taxon>
        <taxon>Insecta</taxon>
        <taxon>Pterygota</taxon>
        <taxon>Neoptera</taxon>
        <taxon>Endopterygota</taxon>
        <taxon>Lepidoptera</taxon>
        <taxon>Glossata</taxon>
        <taxon>Ditrysia</taxon>
        <taxon>Tineoidea</taxon>
        <taxon>Psychidae</taxon>
        <taxon>Oiketicinae</taxon>
        <taxon>Eumeta</taxon>
    </lineage>
</organism>
<dbReference type="EMBL" id="BGZK01000755">
    <property type="protein sequence ID" value="GBP59225.1"/>
    <property type="molecule type" value="Genomic_DNA"/>
</dbReference>
<protein>
    <submittedName>
        <fullName evidence="1">Uncharacterized protein</fullName>
    </submittedName>
</protein>
<keyword evidence="2" id="KW-1185">Reference proteome</keyword>
<accession>A0A4C1XAC2</accession>
<sequence>MAYLPEKRAKKIMVKRSKLTTYSRVILWYAEFKRRRTSTIEYPRSGRTTMTVAEEMGDDDDDDSKAANPEPFGIRKSISCTRLIILQTAVRR</sequence>
<dbReference type="AlphaFoldDB" id="A0A4C1XAC2"/>
<dbReference type="Proteomes" id="UP000299102">
    <property type="component" value="Unassembled WGS sequence"/>
</dbReference>
<comment type="caution">
    <text evidence="1">The sequence shown here is derived from an EMBL/GenBank/DDBJ whole genome shotgun (WGS) entry which is preliminary data.</text>
</comment>
<gene>
    <name evidence="1" type="ORF">EVAR_54660_1</name>
</gene>